<evidence type="ECO:0000313" key="2">
    <source>
        <dbReference type="EMBL" id="CAB9525028.1"/>
    </source>
</evidence>
<evidence type="ECO:0000256" key="1">
    <source>
        <dbReference type="SAM" id="MobiDB-lite"/>
    </source>
</evidence>
<feature type="compositionally biased region" description="Basic and acidic residues" evidence="1">
    <location>
        <begin position="1"/>
        <end position="10"/>
    </location>
</feature>
<keyword evidence="3" id="KW-1185">Reference proteome</keyword>
<reference evidence="2" key="1">
    <citation type="submission" date="2020-06" db="EMBL/GenBank/DDBJ databases">
        <authorList>
            <consortium name="Plant Systems Biology data submission"/>
        </authorList>
    </citation>
    <scope>NUCLEOTIDE SEQUENCE</scope>
    <source>
        <strain evidence="2">D6</strain>
    </source>
</reference>
<feature type="compositionally biased region" description="Basic and acidic residues" evidence="1">
    <location>
        <begin position="23"/>
        <end position="32"/>
    </location>
</feature>
<organism evidence="2 3">
    <name type="scientific">Seminavis robusta</name>
    <dbReference type="NCBI Taxonomy" id="568900"/>
    <lineage>
        <taxon>Eukaryota</taxon>
        <taxon>Sar</taxon>
        <taxon>Stramenopiles</taxon>
        <taxon>Ochrophyta</taxon>
        <taxon>Bacillariophyta</taxon>
        <taxon>Bacillariophyceae</taxon>
        <taxon>Bacillariophycidae</taxon>
        <taxon>Naviculales</taxon>
        <taxon>Naviculaceae</taxon>
        <taxon>Seminavis</taxon>
    </lineage>
</organism>
<evidence type="ECO:0000313" key="3">
    <source>
        <dbReference type="Proteomes" id="UP001153069"/>
    </source>
</evidence>
<dbReference type="Proteomes" id="UP001153069">
    <property type="component" value="Unassembled WGS sequence"/>
</dbReference>
<dbReference type="AlphaFoldDB" id="A0A9N8HW99"/>
<dbReference type="EMBL" id="CAICTM010001617">
    <property type="protein sequence ID" value="CAB9525028.1"/>
    <property type="molecule type" value="Genomic_DNA"/>
</dbReference>
<protein>
    <submittedName>
        <fullName evidence="2">Uncharacterized protein</fullName>
    </submittedName>
</protein>
<name>A0A9N8HW99_9STRA</name>
<gene>
    <name evidence="2" type="ORF">SEMRO_1619_G286460.1</name>
</gene>
<proteinExistence type="predicted"/>
<comment type="caution">
    <text evidence="2">The sequence shown here is derived from an EMBL/GenBank/DDBJ whole genome shotgun (WGS) entry which is preliminary data.</text>
</comment>
<feature type="compositionally biased region" description="Basic and acidic residues" evidence="1">
    <location>
        <begin position="288"/>
        <end position="314"/>
    </location>
</feature>
<feature type="compositionally biased region" description="Low complexity" evidence="1">
    <location>
        <begin position="235"/>
        <end position="247"/>
    </location>
</feature>
<accession>A0A9N8HW99</accession>
<feature type="region of interest" description="Disordered" evidence="1">
    <location>
        <begin position="1"/>
        <end position="314"/>
    </location>
</feature>
<feature type="compositionally biased region" description="Polar residues" evidence="1">
    <location>
        <begin position="12"/>
        <end position="22"/>
    </location>
</feature>
<sequence length="636" mass="70310">MDVDKEDMLVSEKTSPDSATKVNTEERLHMPMEVDDGSTTSVDDNDETLGKETSGKQPPLAREQTTTSAEVDGSDEDETPGTATPKVTKERPASVGFSMDVDDGEDKEDKALSFRGETVDASGRAPRSSVLDDFITGKGGSGSLAGGSKASEAATSTIWDPPPSKVSEPGRVPGSLATSGALGEEASSEDEAEASKKPPSISLPSAEASKFASGTATLTIPEGATVRKQQKNSKASDAATATEASTTGDDEEEEAKASEDEAGKPEAATAKPNSRPEKSKPRKKHKKGNDQKKRDRSREEITHDEDRQRRIGLQNEKERLKEELGKVSLDQDRRKEIITRIAQIDRFLDENEQNLWTDPNRKGQNSVTGIPWPEPLQDYREHGERSNTCIDLHHAVHLKSGRAWRFNGDNCLLEAGCNAIGVRFALTVSDMHKAFENDKRREPKTGEWKQHEHLFAVAVQLNKELNNMYKVITRSKKRKDKDRFPMLRSFYQLFNEKQGCFLVVVQMKVNSDSGFNNVGHCFMFNAGAGYIADGNEGVMPVKPFNEEHKEKFDCIARTDAEEQQRNTLSGLELQDSDNKLSKELDQKLGKRFGWIKLETVYQVVVKKDAVERGLVHQQIMPKDMGARTTGRGEGKK</sequence>
<feature type="compositionally biased region" description="Basic and acidic residues" evidence="1">
    <location>
        <begin position="255"/>
        <end position="264"/>
    </location>
</feature>